<feature type="compositionally biased region" description="Polar residues" evidence="1">
    <location>
        <begin position="288"/>
        <end position="302"/>
    </location>
</feature>
<dbReference type="AlphaFoldDB" id="A0A9P4HBJ8"/>
<evidence type="ECO:0000313" key="3">
    <source>
        <dbReference type="Proteomes" id="UP000799777"/>
    </source>
</evidence>
<accession>A0A9P4HBJ8</accession>
<feature type="region of interest" description="Disordered" evidence="1">
    <location>
        <begin position="1"/>
        <end position="25"/>
    </location>
</feature>
<proteinExistence type="predicted"/>
<keyword evidence="3" id="KW-1185">Reference proteome</keyword>
<evidence type="ECO:0000313" key="2">
    <source>
        <dbReference type="EMBL" id="KAF2030111.1"/>
    </source>
</evidence>
<evidence type="ECO:0000256" key="1">
    <source>
        <dbReference type="SAM" id="MobiDB-lite"/>
    </source>
</evidence>
<dbReference type="EMBL" id="ML978193">
    <property type="protein sequence ID" value="KAF2030111.1"/>
    <property type="molecule type" value="Genomic_DNA"/>
</dbReference>
<organism evidence="2 3">
    <name type="scientific">Setomelanomma holmii</name>
    <dbReference type="NCBI Taxonomy" id="210430"/>
    <lineage>
        <taxon>Eukaryota</taxon>
        <taxon>Fungi</taxon>
        <taxon>Dikarya</taxon>
        <taxon>Ascomycota</taxon>
        <taxon>Pezizomycotina</taxon>
        <taxon>Dothideomycetes</taxon>
        <taxon>Pleosporomycetidae</taxon>
        <taxon>Pleosporales</taxon>
        <taxon>Pleosporineae</taxon>
        <taxon>Phaeosphaeriaceae</taxon>
        <taxon>Setomelanomma</taxon>
    </lineage>
</organism>
<dbReference type="Proteomes" id="UP000799777">
    <property type="component" value="Unassembled WGS sequence"/>
</dbReference>
<dbReference type="OrthoDB" id="3800899at2759"/>
<feature type="region of interest" description="Disordered" evidence="1">
    <location>
        <begin position="273"/>
        <end position="315"/>
    </location>
</feature>
<reference evidence="2" key="1">
    <citation type="journal article" date="2020" name="Stud. Mycol.">
        <title>101 Dothideomycetes genomes: a test case for predicting lifestyles and emergence of pathogens.</title>
        <authorList>
            <person name="Haridas S."/>
            <person name="Albert R."/>
            <person name="Binder M."/>
            <person name="Bloem J."/>
            <person name="Labutti K."/>
            <person name="Salamov A."/>
            <person name="Andreopoulos B."/>
            <person name="Baker S."/>
            <person name="Barry K."/>
            <person name="Bills G."/>
            <person name="Bluhm B."/>
            <person name="Cannon C."/>
            <person name="Castanera R."/>
            <person name="Culley D."/>
            <person name="Daum C."/>
            <person name="Ezra D."/>
            <person name="Gonzalez J."/>
            <person name="Henrissat B."/>
            <person name="Kuo A."/>
            <person name="Liang C."/>
            <person name="Lipzen A."/>
            <person name="Lutzoni F."/>
            <person name="Magnuson J."/>
            <person name="Mondo S."/>
            <person name="Nolan M."/>
            <person name="Ohm R."/>
            <person name="Pangilinan J."/>
            <person name="Park H.-J."/>
            <person name="Ramirez L."/>
            <person name="Alfaro M."/>
            <person name="Sun H."/>
            <person name="Tritt A."/>
            <person name="Yoshinaga Y."/>
            <person name="Zwiers L.-H."/>
            <person name="Turgeon B."/>
            <person name="Goodwin S."/>
            <person name="Spatafora J."/>
            <person name="Crous P."/>
            <person name="Grigoriev I."/>
        </authorList>
    </citation>
    <scope>NUCLEOTIDE SEQUENCE</scope>
    <source>
        <strain evidence="2">CBS 110217</strain>
    </source>
</reference>
<name>A0A9P4HBJ8_9PLEO</name>
<comment type="caution">
    <text evidence="2">The sequence shown here is derived from an EMBL/GenBank/DDBJ whole genome shotgun (WGS) entry which is preliminary data.</text>
</comment>
<gene>
    <name evidence="2" type="ORF">EK21DRAFT_89178</name>
</gene>
<protein>
    <submittedName>
        <fullName evidence="2">Uncharacterized protein</fullName>
    </submittedName>
</protein>
<sequence>MASQTPVEPLPDGTIPKESVLASNDEDRNLDHRKIASPAGQIDTPVQNPSSFPIREQRQLACPLFLHEQLSDMPHSCNGVAAQTMSDVRRHLIRPHRGGKSHLELLKRCPTCKEDMMDHHEFNIAHWERGEFCNHPQKQRRGLDARLVEWVKLYRVLLPTADKVPSPYAVRMNWLPEEVSALSEYFVDGKIFGLSLIGLERNASDGKVSSLVSQEKSKRRQDVTYVGMAYQPTVEHAIMSRSPANDIDVGGDDAETNTYQIVVDEQNRRAIVTEPVSTKSSKTENCRSRTTTSQSTGERQSSTTRGTWTLVTTRT</sequence>
<feature type="compositionally biased region" description="Low complexity" evidence="1">
    <location>
        <begin position="303"/>
        <end position="315"/>
    </location>
</feature>